<evidence type="ECO:0000313" key="4">
    <source>
        <dbReference type="Proteomes" id="UP001280121"/>
    </source>
</evidence>
<dbReference type="AlphaFoldDB" id="A0AAD9WMK1"/>
<accession>A0AAD9WMK1</accession>
<evidence type="ECO:0008006" key="5">
    <source>
        <dbReference type="Google" id="ProtNLM"/>
    </source>
</evidence>
<dbReference type="InterPro" id="IPR027942">
    <property type="entry name" value="SEO_N"/>
</dbReference>
<dbReference type="InterPro" id="IPR039299">
    <property type="entry name" value="SEOA"/>
</dbReference>
<comment type="caution">
    <text evidence="3">The sequence shown here is derived from an EMBL/GenBank/DDBJ whole genome shotgun (WGS) entry which is preliminary data.</text>
</comment>
<gene>
    <name evidence="3" type="ORF">Ddye_031423</name>
</gene>
<dbReference type="EMBL" id="JANJYI010000009">
    <property type="protein sequence ID" value="KAK2636631.1"/>
    <property type="molecule type" value="Genomic_DNA"/>
</dbReference>
<reference evidence="3" key="1">
    <citation type="journal article" date="2023" name="Plant J.">
        <title>Genome sequences and population genomics provide insights into the demographic history, inbreeding, and mutation load of two 'living fossil' tree species of Dipteronia.</title>
        <authorList>
            <person name="Feng Y."/>
            <person name="Comes H.P."/>
            <person name="Chen J."/>
            <person name="Zhu S."/>
            <person name="Lu R."/>
            <person name="Zhang X."/>
            <person name="Li P."/>
            <person name="Qiu J."/>
            <person name="Olsen K.M."/>
            <person name="Qiu Y."/>
        </authorList>
    </citation>
    <scope>NUCLEOTIDE SEQUENCE</scope>
    <source>
        <strain evidence="3">KIB01</strain>
    </source>
</reference>
<dbReference type="Proteomes" id="UP001280121">
    <property type="component" value="Unassembled WGS sequence"/>
</dbReference>
<protein>
    <recommendedName>
        <fullName evidence="5">Sieve element occlusion</fullName>
    </recommendedName>
</protein>
<evidence type="ECO:0000259" key="1">
    <source>
        <dbReference type="Pfam" id="PF14576"/>
    </source>
</evidence>
<dbReference type="Pfam" id="PF14576">
    <property type="entry name" value="SEO_N"/>
    <property type="match status" value="1"/>
</dbReference>
<dbReference type="GO" id="GO:0010088">
    <property type="term" value="P:phloem development"/>
    <property type="evidence" value="ECO:0007669"/>
    <property type="project" value="InterPro"/>
</dbReference>
<organism evidence="3 4">
    <name type="scientific">Dipteronia dyeriana</name>
    <dbReference type="NCBI Taxonomy" id="168575"/>
    <lineage>
        <taxon>Eukaryota</taxon>
        <taxon>Viridiplantae</taxon>
        <taxon>Streptophyta</taxon>
        <taxon>Embryophyta</taxon>
        <taxon>Tracheophyta</taxon>
        <taxon>Spermatophyta</taxon>
        <taxon>Magnoliopsida</taxon>
        <taxon>eudicotyledons</taxon>
        <taxon>Gunneridae</taxon>
        <taxon>Pentapetalae</taxon>
        <taxon>rosids</taxon>
        <taxon>malvids</taxon>
        <taxon>Sapindales</taxon>
        <taxon>Sapindaceae</taxon>
        <taxon>Hippocastanoideae</taxon>
        <taxon>Acereae</taxon>
        <taxon>Dipteronia</taxon>
    </lineage>
</organism>
<dbReference type="PANTHER" id="PTHR33232:SF20">
    <property type="entry name" value="PROTEIN SIEVE ELEMENT OCCLUSION B-LIKE"/>
    <property type="match status" value="1"/>
</dbReference>
<sequence>MLKQVEDTDHAPDDHAMLEQVEGTDHAPDDCAMLKQVEAIDHALDDQGILKQVQASHAPDGREFAVKPLLDIIEDIFRRSAPGIDQGSKHAHSYELDDKTVHMLDPFTVNKVSFEISCKCSGRGDARETTLGILKNLGSYAWDAKVVLAMAAFALNYGEFGLVSQHYTTNPFAKSLALLKQLPKILERADTVKSKFEALSNLIKAMLDLAKLIAVFKELSSMYIESKYISSPDVIASAKAVYWTIRSIVYCSTQIMGHEYTVSTAESSEQTCLQNQLDQCYKILEVNRLNERYQALVTLTKTPHSDNMEVLSAFIDDKEKRVPLVDCPTMIRESLDVLRMKNVLLLISDLDVSQDELYIIKYMYQESRQDQARPIYQYKVVWMPVVDMTAPWTDEKQKQYESLQRMMPWYSIHCPSMVNPDAARYVKEFWHFKKKPIVVVLDPEGKVVNTNAYHMMWIWGSLAFPFTSAREETLWGKESWRLELLTHAVDSAIPAWVNERKFVCLFGGENMDWIRQFTKTARKLAEGIGLPLEMVYMGKSNPIDKVIKTNMDNITKENLSHTLKDIRLISFFWLRLESMWLSKMKYSTEVKKDRILQEITAILSFDGSNNCWAGIYRVSEMAKAKGETILKSFNDFLLWKKNANDISFIPALNQRLHEVHSPHHCNRLIWPDSSSDFPEMVVCPECNLQMEKVFMYRCCDKL</sequence>
<feature type="domain" description="Sieve element occlusion N-terminal" evidence="1">
    <location>
        <begin position="45"/>
        <end position="304"/>
    </location>
</feature>
<proteinExistence type="predicted"/>
<feature type="domain" description="Sieve element occlusion C-terminal" evidence="2">
    <location>
        <begin position="470"/>
        <end position="699"/>
    </location>
</feature>
<name>A0AAD9WMK1_9ROSI</name>
<evidence type="ECO:0000313" key="3">
    <source>
        <dbReference type="EMBL" id="KAK2636631.1"/>
    </source>
</evidence>
<dbReference type="Pfam" id="PF14577">
    <property type="entry name" value="SEO_C"/>
    <property type="match status" value="1"/>
</dbReference>
<dbReference type="InterPro" id="IPR027944">
    <property type="entry name" value="SEO_C"/>
</dbReference>
<dbReference type="PANTHER" id="PTHR33232">
    <property type="entry name" value="PROTEIN SIEVE ELEMENT OCCLUSION B-LIKE"/>
    <property type="match status" value="1"/>
</dbReference>
<evidence type="ECO:0000259" key="2">
    <source>
        <dbReference type="Pfam" id="PF14577"/>
    </source>
</evidence>
<keyword evidence="4" id="KW-1185">Reference proteome</keyword>